<sequence>MIDESVKDAAVKFIRHRRYQSGKFVSQTPTRLEKYANEEEKEIDADLKMDRVFFEAFCDGDTFVVENVMRKQGVDPSSVWDGPAFISVAKDGNMLDLAKQICQDISAKHIIGHDCEEAAYRCGANSALSHIQLGTFLRHFRYNFNDLFLIHSDNIYFVRCLRKAVEKYERCTYSF</sequence>
<proteinExistence type="predicted"/>
<gene>
    <name evidence="1" type="ORF">S01H4_52652</name>
</gene>
<organism evidence="1">
    <name type="scientific">marine sediment metagenome</name>
    <dbReference type="NCBI Taxonomy" id="412755"/>
    <lineage>
        <taxon>unclassified sequences</taxon>
        <taxon>metagenomes</taxon>
        <taxon>ecological metagenomes</taxon>
    </lineage>
</organism>
<dbReference type="AlphaFoldDB" id="X1D0C3"/>
<comment type="caution">
    <text evidence="1">The sequence shown here is derived from an EMBL/GenBank/DDBJ whole genome shotgun (WGS) entry which is preliminary data.</text>
</comment>
<evidence type="ECO:0000313" key="1">
    <source>
        <dbReference type="EMBL" id="GAH14266.1"/>
    </source>
</evidence>
<dbReference type="EMBL" id="BART01030108">
    <property type="protein sequence ID" value="GAH14266.1"/>
    <property type="molecule type" value="Genomic_DNA"/>
</dbReference>
<name>X1D0C3_9ZZZZ</name>
<protein>
    <submittedName>
        <fullName evidence="1">Uncharacterized protein</fullName>
    </submittedName>
</protein>
<accession>X1D0C3</accession>
<reference evidence="1" key="1">
    <citation type="journal article" date="2014" name="Front. Microbiol.">
        <title>High frequency of phylogenetically diverse reductive dehalogenase-homologous genes in deep subseafloor sedimentary metagenomes.</title>
        <authorList>
            <person name="Kawai M."/>
            <person name="Futagami T."/>
            <person name="Toyoda A."/>
            <person name="Takaki Y."/>
            <person name="Nishi S."/>
            <person name="Hori S."/>
            <person name="Arai W."/>
            <person name="Tsubouchi T."/>
            <person name="Morono Y."/>
            <person name="Uchiyama I."/>
            <person name="Ito T."/>
            <person name="Fujiyama A."/>
            <person name="Inagaki F."/>
            <person name="Takami H."/>
        </authorList>
    </citation>
    <scope>NUCLEOTIDE SEQUENCE</scope>
    <source>
        <strain evidence="1">Expedition CK06-06</strain>
    </source>
</reference>